<sequence>MTAEPGGSAVQLEIAVQDAAGARAAFAAGADRVELCQALAETGGLTPSAGTVDAVLAAAGQPERLAVLVRPRSGGFVYDAEEIALVASDVRDAVRRGAGAVVVGALDRRGQIDVEAMSRWADAAGDADVVFHRAIDTLADPVSVVEQLIDLGVRRVLTSGGAARSIDGLDTITALVRQSAGRMQIMPGGGVRADDIAAFVAAGADAVHLSARGRSTDASPSGPGGGTAGYDVTDPAIASAARAALDRAVSAA</sequence>
<evidence type="ECO:0000313" key="4">
    <source>
        <dbReference type="EMBL" id="MBN8205945.1"/>
    </source>
</evidence>
<comment type="caution">
    <text evidence="2">Once thought to be involved in copper homeostasis, experiments in E.coli have shown this is not the case.</text>
</comment>
<organism evidence="4 5">
    <name type="scientific">Microbacterium esteraromaticum</name>
    <dbReference type="NCBI Taxonomy" id="57043"/>
    <lineage>
        <taxon>Bacteria</taxon>
        <taxon>Bacillati</taxon>
        <taxon>Actinomycetota</taxon>
        <taxon>Actinomycetes</taxon>
        <taxon>Micrococcales</taxon>
        <taxon>Microbacteriaceae</taxon>
        <taxon>Microbacterium</taxon>
    </lineage>
</organism>
<dbReference type="Proteomes" id="UP000664385">
    <property type="component" value="Unassembled WGS sequence"/>
</dbReference>
<dbReference type="AlphaFoldDB" id="A0A939DVC4"/>
<dbReference type="GO" id="GO:0005507">
    <property type="term" value="F:copper ion binding"/>
    <property type="evidence" value="ECO:0007669"/>
    <property type="project" value="TreeGrafter"/>
</dbReference>
<evidence type="ECO:0000313" key="5">
    <source>
        <dbReference type="Proteomes" id="UP000664385"/>
    </source>
</evidence>
<gene>
    <name evidence="2" type="primary">cutC</name>
    <name evidence="4" type="ORF">JF543_08215</name>
</gene>
<dbReference type="HAMAP" id="MF_00795">
    <property type="entry name" value="CutC"/>
    <property type="match status" value="1"/>
</dbReference>
<dbReference type="InterPro" id="IPR005627">
    <property type="entry name" value="CutC-like"/>
</dbReference>
<proteinExistence type="inferred from homology"/>
<dbReference type="Pfam" id="PF03932">
    <property type="entry name" value="CutC"/>
    <property type="match status" value="1"/>
</dbReference>
<dbReference type="PANTHER" id="PTHR12598:SF0">
    <property type="entry name" value="COPPER HOMEOSTASIS PROTEIN CUTC HOMOLOG"/>
    <property type="match status" value="1"/>
</dbReference>
<dbReference type="Gene3D" id="3.20.20.380">
    <property type="entry name" value="Copper homeostasis (CutC) domain"/>
    <property type="match status" value="1"/>
</dbReference>
<dbReference type="RefSeq" id="WP_179411042.1">
    <property type="nucleotide sequence ID" value="NZ_JAEKJQ010000001.1"/>
</dbReference>
<reference evidence="4" key="1">
    <citation type="submission" date="2020-12" db="EMBL/GenBank/DDBJ databases">
        <title>PHA producing bacteria isolated from mangrove.</title>
        <authorList>
            <person name="Zheng W."/>
            <person name="Yu S."/>
            <person name="Huang Y."/>
        </authorList>
    </citation>
    <scope>NUCLEOTIDE SEQUENCE</scope>
    <source>
        <strain evidence="4">GN8-5</strain>
    </source>
</reference>
<dbReference type="PANTHER" id="PTHR12598">
    <property type="entry name" value="COPPER HOMEOSTASIS PROTEIN CUTC"/>
    <property type="match status" value="1"/>
</dbReference>
<feature type="region of interest" description="Disordered" evidence="3">
    <location>
        <begin position="212"/>
        <end position="231"/>
    </location>
</feature>
<evidence type="ECO:0000256" key="2">
    <source>
        <dbReference type="HAMAP-Rule" id="MF_00795"/>
    </source>
</evidence>
<evidence type="ECO:0000256" key="3">
    <source>
        <dbReference type="SAM" id="MobiDB-lite"/>
    </source>
</evidence>
<evidence type="ECO:0000256" key="1">
    <source>
        <dbReference type="ARBA" id="ARBA00007768"/>
    </source>
</evidence>
<name>A0A939DVC4_9MICO</name>
<dbReference type="GO" id="GO:0005737">
    <property type="term" value="C:cytoplasm"/>
    <property type="evidence" value="ECO:0007669"/>
    <property type="project" value="UniProtKB-SubCell"/>
</dbReference>
<dbReference type="EMBL" id="JAEMWU010000001">
    <property type="protein sequence ID" value="MBN8205945.1"/>
    <property type="molecule type" value="Genomic_DNA"/>
</dbReference>
<dbReference type="InterPro" id="IPR036822">
    <property type="entry name" value="CutC-like_dom_sf"/>
</dbReference>
<comment type="similarity">
    <text evidence="1 2">Belongs to the CutC family.</text>
</comment>
<comment type="caution">
    <text evidence="4">The sequence shown here is derived from an EMBL/GenBank/DDBJ whole genome shotgun (WGS) entry which is preliminary data.</text>
</comment>
<comment type="subcellular location">
    <subcellularLocation>
        <location evidence="2">Cytoplasm</location>
    </subcellularLocation>
</comment>
<dbReference type="SUPFAM" id="SSF110395">
    <property type="entry name" value="CutC-like"/>
    <property type="match status" value="1"/>
</dbReference>
<accession>A0A939DVC4</accession>
<protein>
    <recommendedName>
        <fullName evidence="2">PF03932 family protein CutC</fullName>
    </recommendedName>
</protein>
<keyword evidence="2" id="KW-0963">Cytoplasm</keyword>